<dbReference type="EMBL" id="CP068053">
    <property type="protein sequence ID" value="QQT00266.1"/>
    <property type="molecule type" value="Genomic_DNA"/>
</dbReference>
<evidence type="ECO:0000313" key="2">
    <source>
        <dbReference type="Proteomes" id="UP000595254"/>
    </source>
</evidence>
<dbReference type="RefSeq" id="WP_040375634.1">
    <property type="nucleotide sequence ID" value="NZ_CP068053.1"/>
</dbReference>
<dbReference type="InterPro" id="IPR047928">
    <property type="entry name" value="Perm_prefix_1"/>
</dbReference>
<reference evidence="1 2" key="1">
    <citation type="submission" date="2021-01" db="EMBL/GenBank/DDBJ databases">
        <title>FDA dAtabase for Regulatory Grade micrObial Sequences (FDA-ARGOS): Supporting development and validation of Infectious Disease Dx tests.</title>
        <authorList>
            <person name="Nelson B."/>
            <person name="Plummer A."/>
            <person name="Tallon L."/>
            <person name="Sadzewicz L."/>
            <person name="Zhao X."/>
            <person name="Boylan J."/>
            <person name="Ott S."/>
            <person name="Bowen H."/>
            <person name="Vavikolanu K."/>
            <person name="Mehta A."/>
            <person name="Aluvathingal J."/>
            <person name="Nadendla S."/>
            <person name="Myers T."/>
            <person name="Yan Y."/>
            <person name="Sichtig H."/>
        </authorList>
    </citation>
    <scope>NUCLEOTIDE SEQUENCE [LARGE SCALE GENOMIC DNA]</scope>
    <source>
        <strain evidence="1 2">FDAARGOS_1161</strain>
    </source>
</reference>
<sequence length="112" mass="13041">MLVRLLVRLIAQVERADLYEELLIHLELARDEWMMKGKTIDESEDLAIKSFGDSGLIGSQIQQAMFPYRKEQMANTLIFKPTMTKTLKQLRISLMAAQVFSRWSLIVRQIQN</sequence>
<dbReference type="Proteomes" id="UP000595254">
    <property type="component" value="Chromosome"/>
</dbReference>
<keyword evidence="2" id="KW-1185">Reference proteome</keyword>
<organism evidence="1 2">
    <name type="scientific">Peribacillus psychrosaccharolyticus</name>
    <name type="common">Bacillus psychrosaccharolyticus</name>
    <dbReference type="NCBI Taxonomy" id="1407"/>
    <lineage>
        <taxon>Bacteria</taxon>
        <taxon>Bacillati</taxon>
        <taxon>Bacillota</taxon>
        <taxon>Bacilli</taxon>
        <taxon>Bacillales</taxon>
        <taxon>Bacillaceae</taxon>
        <taxon>Peribacillus</taxon>
    </lineage>
</organism>
<evidence type="ECO:0000313" key="1">
    <source>
        <dbReference type="EMBL" id="QQT00266.1"/>
    </source>
</evidence>
<dbReference type="KEGG" id="ppsr:I6J18_22280"/>
<dbReference type="AlphaFoldDB" id="A0A974S0A2"/>
<protein>
    <submittedName>
        <fullName evidence="1">Uncharacterized protein</fullName>
    </submittedName>
</protein>
<dbReference type="NCBIfam" id="NF038403">
    <property type="entry name" value="perm_prefix_1"/>
    <property type="match status" value="1"/>
</dbReference>
<proteinExistence type="predicted"/>
<accession>A0A974S0A2</accession>
<name>A0A974S0A2_PERPY</name>
<gene>
    <name evidence="1" type="ORF">I6J18_22280</name>
</gene>